<dbReference type="Gene3D" id="3.30.300.30">
    <property type="match status" value="1"/>
</dbReference>
<evidence type="ECO:0000256" key="5">
    <source>
        <dbReference type="ARBA" id="ARBA00022598"/>
    </source>
</evidence>
<dbReference type="InterPro" id="IPR045851">
    <property type="entry name" value="AMP-bd_C_sf"/>
</dbReference>
<evidence type="ECO:0000256" key="1">
    <source>
        <dbReference type="ARBA" id="ARBA00001946"/>
    </source>
</evidence>
<name>A0A261VU45_9BORD</name>
<dbReference type="PROSITE" id="PS00455">
    <property type="entry name" value="AMP_BINDING"/>
    <property type="match status" value="1"/>
</dbReference>
<evidence type="ECO:0000256" key="3">
    <source>
        <dbReference type="ARBA" id="ARBA00005005"/>
    </source>
</evidence>
<evidence type="ECO:0000256" key="12">
    <source>
        <dbReference type="ARBA" id="ARBA00026121"/>
    </source>
</evidence>
<dbReference type="SUPFAM" id="SSF56801">
    <property type="entry name" value="Acetyl-CoA synthetase-like"/>
    <property type="match status" value="1"/>
</dbReference>
<keyword evidence="9" id="KW-0460">Magnesium</keyword>
<dbReference type="InterPro" id="IPR020845">
    <property type="entry name" value="AMP-binding_CS"/>
</dbReference>
<comment type="caution">
    <text evidence="17">The sequence shown here is derived from an EMBL/GenBank/DDBJ whole genome shotgun (WGS) entry which is preliminary data.</text>
</comment>
<feature type="domain" description="AMP-dependent synthetase/ligase" evidence="15">
    <location>
        <begin position="35"/>
        <end position="426"/>
    </location>
</feature>
<dbReference type="FunFam" id="3.40.50.12780:FF:000003">
    <property type="entry name" value="Long-chain-fatty-acid--CoA ligase FadD"/>
    <property type="match status" value="1"/>
</dbReference>
<keyword evidence="7" id="KW-0276">Fatty acid metabolism</keyword>
<comment type="subcellular location">
    <subcellularLocation>
        <location evidence="2">Membrane</location>
        <topology evidence="2">Peripheral membrane protein</topology>
    </subcellularLocation>
</comment>
<dbReference type="InterPro" id="IPR000873">
    <property type="entry name" value="AMP-dep_synth/lig_dom"/>
</dbReference>
<dbReference type="PANTHER" id="PTHR43767">
    <property type="entry name" value="LONG-CHAIN-FATTY-ACID--COA LIGASE"/>
    <property type="match status" value="1"/>
</dbReference>
<dbReference type="AlphaFoldDB" id="A0A261VU45"/>
<dbReference type="OrthoDB" id="9766486at2"/>
<keyword evidence="11" id="KW-0472">Membrane</keyword>
<evidence type="ECO:0000256" key="4">
    <source>
        <dbReference type="ARBA" id="ARBA00006432"/>
    </source>
</evidence>
<feature type="domain" description="AMP-binding enzyme C-terminal" evidence="16">
    <location>
        <begin position="477"/>
        <end position="551"/>
    </location>
</feature>
<protein>
    <recommendedName>
        <fullName evidence="13">Long-chain-fatty-acid--CoA ligase</fullName>
        <ecNumber evidence="12">6.2.1.3</ecNumber>
    </recommendedName>
    <alternativeName>
        <fullName evidence="14">Long-chain acyl-CoA synthetase</fullName>
    </alternativeName>
</protein>
<dbReference type="InterPro" id="IPR042099">
    <property type="entry name" value="ANL_N_sf"/>
</dbReference>
<keyword evidence="10" id="KW-0443">Lipid metabolism</keyword>
<evidence type="ECO:0000313" key="17">
    <source>
        <dbReference type="EMBL" id="OZI77628.1"/>
    </source>
</evidence>
<comment type="cofactor">
    <cofactor evidence="1">
        <name>Mg(2+)</name>
        <dbReference type="ChEBI" id="CHEBI:18420"/>
    </cofactor>
</comment>
<keyword evidence="18" id="KW-1185">Reference proteome</keyword>
<dbReference type="CDD" id="cd05936">
    <property type="entry name" value="FC-FACS_FadD_like"/>
    <property type="match status" value="1"/>
</dbReference>
<evidence type="ECO:0000256" key="2">
    <source>
        <dbReference type="ARBA" id="ARBA00004170"/>
    </source>
</evidence>
<sequence>MEANTMQRPWLAHYPQGVPAEISTAPYSSLTDLLDQACKRHASRIACTAMGSDIRFEQLDQWGRAFAGWLQARGLARGSRVALMMPNVPAYLVALLGCLRAGMVVVNVNPLYKPDELQRQLLDCGAETIVILENFAATLQAVAERGALKHVVVVGPGDLLGGLKAPLVNFAARHIKKLVPAWRIEGAWPWMRVMQEGARAPFAAPSLSMNDLAVLQYTGGTTGVPKGAMLTHGNLVANILQVGAVARPVLGESGGPQLTMLSALPLYHVFALTVCGLFGMHAGMRNLLIINPRDQASLIAAWKRVPVNVFPGVNTLFNALVDNPDFAGLDFSGLRLTLGGGMAVQPSVAERWLKITGHPLIEGYGLSETSPVATVNPTDSAAYSGAIGLPLPSTDVAILDDAGQEVPLGERGEVAIRGPQVMAGYWQKPQETALVMTADGFFRSGDIGIMDERGFTRIVDRKKDMIAVSGFKVYPNEVEAVIAAYPGVRECAVVGVPDGHSGEAVRAYVVRRDPAVTEAEILKWCEGKLTGYKRPRAIIFRDELPKSNVGKILRRELRDEATDSKA</sequence>
<gene>
    <name evidence="17" type="ORF">CAL22_03600</name>
</gene>
<keyword evidence="5 17" id="KW-0436">Ligase</keyword>
<dbReference type="FunFam" id="3.30.300.30:FF:000006">
    <property type="entry name" value="Long-chain-fatty-acid--CoA ligase FadD"/>
    <property type="match status" value="1"/>
</dbReference>
<evidence type="ECO:0000256" key="8">
    <source>
        <dbReference type="ARBA" id="ARBA00022840"/>
    </source>
</evidence>
<dbReference type="Pfam" id="PF00501">
    <property type="entry name" value="AMP-binding"/>
    <property type="match status" value="1"/>
</dbReference>
<evidence type="ECO:0000259" key="15">
    <source>
        <dbReference type="Pfam" id="PF00501"/>
    </source>
</evidence>
<accession>A0A261VU45</accession>
<comment type="similarity">
    <text evidence="4">Belongs to the ATP-dependent AMP-binding enzyme family.</text>
</comment>
<keyword evidence="6" id="KW-0547">Nucleotide-binding</keyword>
<dbReference type="Gene3D" id="3.40.50.12780">
    <property type="entry name" value="N-terminal domain of ligase-like"/>
    <property type="match status" value="1"/>
</dbReference>
<evidence type="ECO:0000256" key="10">
    <source>
        <dbReference type="ARBA" id="ARBA00023098"/>
    </source>
</evidence>
<dbReference type="InterPro" id="IPR025110">
    <property type="entry name" value="AMP-bd_C"/>
</dbReference>
<evidence type="ECO:0000256" key="9">
    <source>
        <dbReference type="ARBA" id="ARBA00022842"/>
    </source>
</evidence>
<dbReference type="GO" id="GO:0016020">
    <property type="term" value="C:membrane"/>
    <property type="evidence" value="ECO:0007669"/>
    <property type="project" value="UniProtKB-SubCell"/>
</dbReference>
<dbReference type="Proteomes" id="UP000216429">
    <property type="component" value="Unassembled WGS sequence"/>
</dbReference>
<evidence type="ECO:0000256" key="7">
    <source>
        <dbReference type="ARBA" id="ARBA00022832"/>
    </source>
</evidence>
<dbReference type="GO" id="GO:0005524">
    <property type="term" value="F:ATP binding"/>
    <property type="evidence" value="ECO:0007669"/>
    <property type="project" value="UniProtKB-KW"/>
</dbReference>
<dbReference type="Pfam" id="PF13193">
    <property type="entry name" value="AMP-binding_C"/>
    <property type="match status" value="1"/>
</dbReference>
<evidence type="ECO:0000256" key="6">
    <source>
        <dbReference type="ARBA" id="ARBA00022741"/>
    </source>
</evidence>
<evidence type="ECO:0000313" key="18">
    <source>
        <dbReference type="Proteomes" id="UP000216429"/>
    </source>
</evidence>
<evidence type="ECO:0000259" key="16">
    <source>
        <dbReference type="Pfam" id="PF13193"/>
    </source>
</evidence>
<dbReference type="PANTHER" id="PTHR43767:SF8">
    <property type="entry name" value="LONG-CHAIN-FATTY-ACID--COA LIGASE"/>
    <property type="match status" value="1"/>
</dbReference>
<evidence type="ECO:0000256" key="13">
    <source>
        <dbReference type="ARBA" id="ARBA00039545"/>
    </source>
</evidence>
<evidence type="ECO:0000256" key="14">
    <source>
        <dbReference type="ARBA" id="ARBA00042773"/>
    </source>
</evidence>
<dbReference type="EMBL" id="NEVU01000001">
    <property type="protein sequence ID" value="OZI77628.1"/>
    <property type="molecule type" value="Genomic_DNA"/>
</dbReference>
<proteinExistence type="inferred from homology"/>
<evidence type="ECO:0000256" key="11">
    <source>
        <dbReference type="ARBA" id="ARBA00023136"/>
    </source>
</evidence>
<keyword evidence="8" id="KW-0067">ATP-binding</keyword>
<comment type="pathway">
    <text evidence="3">Lipid metabolism; fatty acid beta-oxidation.</text>
</comment>
<dbReference type="InterPro" id="IPR050237">
    <property type="entry name" value="ATP-dep_AMP-bd_enzyme"/>
</dbReference>
<organism evidence="17 18">
    <name type="scientific">Bordetella genomosp. 12</name>
    <dbReference type="NCBI Taxonomy" id="463035"/>
    <lineage>
        <taxon>Bacteria</taxon>
        <taxon>Pseudomonadati</taxon>
        <taxon>Pseudomonadota</taxon>
        <taxon>Betaproteobacteria</taxon>
        <taxon>Burkholderiales</taxon>
        <taxon>Alcaligenaceae</taxon>
        <taxon>Bordetella</taxon>
    </lineage>
</organism>
<dbReference type="EC" id="6.2.1.3" evidence="12"/>
<reference evidence="18" key="1">
    <citation type="submission" date="2017-05" db="EMBL/GenBank/DDBJ databases">
        <title>Complete and WGS of Bordetella genogroups.</title>
        <authorList>
            <person name="Spilker T."/>
            <person name="Lipuma J."/>
        </authorList>
    </citation>
    <scope>NUCLEOTIDE SEQUENCE [LARGE SCALE GENOMIC DNA]</scope>
    <source>
        <strain evidence="18">AU6712</strain>
    </source>
</reference>
<dbReference type="GO" id="GO:0004467">
    <property type="term" value="F:long-chain fatty acid-CoA ligase activity"/>
    <property type="evidence" value="ECO:0007669"/>
    <property type="project" value="UniProtKB-EC"/>
</dbReference>